<dbReference type="EMBL" id="JAGYPJ010000001">
    <property type="protein sequence ID" value="MBS4200281.1"/>
    <property type="molecule type" value="Genomic_DNA"/>
</dbReference>
<sequence>MAKEQNNEKVEQTIDIEALKQQLKEELQVEMQKEMEEARIAAEKKEAEEEKRAEVELAKLEMSMKKRLSKEKKVPIFIPEDPLNPDDVVPVGVNGVIYAIPRGQQFDVPESIYKAWKYSYDETVKANKKIKFEQNKQIQVL</sequence>
<evidence type="ECO:0000256" key="1">
    <source>
        <dbReference type="SAM" id="Coils"/>
    </source>
</evidence>
<accession>A0A942TP32</accession>
<protein>
    <submittedName>
        <fullName evidence="2">Uncharacterized protein</fullName>
    </submittedName>
</protein>
<organism evidence="2 3">
    <name type="scientific">Lederbergia citrisecunda</name>
    <dbReference type="NCBI Taxonomy" id="2833583"/>
    <lineage>
        <taxon>Bacteria</taxon>
        <taxon>Bacillati</taxon>
        <taxon>Bacillota</taxon>
        <taxon>Bacilli</taxon>
        <taxon>Bacillales</taxon>
        <taxon>Bacillaceae</taxon>
        <taxon>Lederbergia</taxon>
    </lineage>
</organism>
<name>A0A942TP32_9BACI</name>
<dbReference type="RefSeq" id="WP_213110877.1">
    <property type="nucleotide sequence ID" value="NZ_JAGYPJ010000001.1"/>
</dbReference>
<gene>
    <name evidence="2" type="ORF">KHA93_11630</name>
</gene>
<dbReference type="AlphaFoldDB" id="A0A942TP32"/>
<dbReference type="Proteomes" id="UP000682713">
    <property type="component" value="Unassembled WGS sequence"/>
</dbReference>
<comment type="caution">
    <text evidence="2">The sequence shown here is derived from an EMBL/GenBank/DDBJ whole genome shotgun (WGS) entry which is preliminary data.</text>
</comment>
<keyword evidence="1" id="KW-0175">Coiled coil</keyword>
<reference evidence="2 3" key="1">
    <citation type="submission" date="2021-05" db="EMBL/GenBank/DDBJ databases">
        <title>Novel Bacillus species.</title>
        <authorList>
            <person name="Liu G."/>
        </authorList>
    </citation>
    <scope>NUCLEOTIDE SEQUENCE [LARGE SCALE GENOMIC DNA]</scope>
    <source>
        <strain evidence="2 3">FJAT-49732</strain>
    </source>
</reference>
<keyword evidence="3" id="KW-1185">Reference proteome</keyword>
<feature type="coiled-coil region" evidence="1">
    <location>
        <begin position="2"/>
        <end position="61"/>
    </location>
</feature>
<evidence type="ECO:0000313" key="3">
    <source>
        <dbReference type="Proteomes" id="UP000682713"/>
    </source>
</evidence>
<evidence type="ECO:0000313" key="2">
    <source>
        <dbReference type="EMBL" id="MBS4200281.1"/>
    </source>
</evidence>
<proteinExistence type="predicted"/>